<proteinExistence type="predicted"/>
<keyword evidence="2" id="KW-1185">Reference proteome</keyword>
<protein>
    <submittedName>
        <fullName evidence="1">Uncharacterized protein</fullName>
    </submittedName>
</protein>
<dbReference type="AlphaFoldDB" id="A0AA37F9C9"/>
<comment type="caution">
    <text evidence="1">The sequence shown here is derived from an EMBL/GenBank/DDBJ whole genome shotgun (WGS) entry which is preliminary data.</text>
</comment>
<reference evidence="1" key="1">
    <citation type="journal article" date="2014" name="Int. J. Syst. Evol. Microbiol.">
        <title>Complete genome sequence of Corynebacterium casei LMG S-19264T (=DSM 44701T), isolated from a smear-ripened cheese.</title>
        <authorList>
            <consortium name="US DOE Joint Genome Institute (JGI-PGF)"/>
            <person name="Walter F."/>
            <person name="Albersmeier A."/>
            <person name="Kalinowski J."/>
            <person name="Ruckert C."/>
        </authorList>
    </citation>
    <scope>NUCLEOTIDE SEQUENCE</scope>
    <source>
        <strain evidence="1">JCM 13583</strain>
    </source>
</reference>
<dbReference type="EMBL" id="BMNY01000001">
    <property type="protein sequence ID" value="GGM73185.1"/>
    <property type="molecule type" value="Genomic_DNA"/>
</dbReference>
<dbReference type="Proteomes" id="UP000632195">
    <property type="component" value="Unassembled WGS sequence"/>
</dbReference>
<evidence type="ECO:0000313" key="2">
    <source>
        <dbReference type="Proteomes" id="UP000632195"/>
    </source>
</evidence>
<gene>
    <name evidence="1" type="ORF">GCM10007108_08990</name>
</gene>
<evidence type="ECO:0000313" key="1">
    <source>
        <dbReference type="EMBL" id="GGM73185.1"/>
    </source>
</evidence>
<name>A0AA37F9C9_9ARCH</name>
<sequence>MHPEEIYGAMQFKGAILCHCIRPLLQAYHMGLCICYRIGSASVAWAQMTGDTDYPSRVTKGGNAQRGVTSYAKDLDGWDR</sequence>
<organism evidence="1 2">
    <name type="scientific">Thermogymnomonas acidicola</name>
    <dbReference type="NCBI Taxonomy" id="399579"/>
    <lineage>
        <taxon>Archaea</taxon>
        <taxon>Methanobacteriati</taxon>
        <taxon>Thermoplasmatota</taxon>
        <taxon>Thermoplasmata</taxon>
        <taxon>Thermoplasmatales</taxon>
        <taxon>Thermogymnomonas</taxon>
    </lineage>
</organism>
<reference evidence="1" key="2">
    <citation type="submission" date="2022-09" db="EMBL/GenBank/DDBJ databases">
        <authorList>
            <person name="Sun Q."/>
            <person name="Ohkuma M."/>
        </authorList>
    </citation>
    <scope>NUCLEOTIDE SEQUENCE</scope>
    <source>
        <strain evidence="1">JCM 13583</strain>
    </source>
</reference>
<accession>A0AA37F9C9</accession>